<evidence type="ECO:0000256" key="6">
    <source>
        <dbReference type="ARBA" id="ARBA00023010"/>
    </source>
</evidence>
<keyword evidence="7 8" id="KW-0472">Membrane</keyword>
<dbReference type="Proteomes" id="UP000229561">
    <property type="component" value="Unassembled WGS sequence"/>
</dbReference>
<sequence>MFTTALIIFNFLMTVYVVFGLAILFHLRKYRWPGDLSSLSAIIFIVGSVFLLLLTIVSFLSFPWQSA</sequence>
<dbReference type="GO" id="GO:0016020">
    <property type="term" value="C:membrane"/>
    <property type="evidence" value="ECO:0007669"/>
    <property type="project" value="UniProtKB-SubCell"/>
</dbReference>
<keyword evidence="2" id="KW-0813">Transport</keyword>
<keyword evidence="5 8" id="KW-1133">Transmembrane helix</keyword>
<feature type="transmembrane region" description="Helical" evidence="8">
    <location>
        <begin position="6"/>
        <end position="27"/>
    </location>
</feature>
<comment type="caution">
    <text evidence="9">The sequence shown here is derived from an EMBL/GenBank/DDBJ whole genome shotgun (WGS) entry which is preliminary data.</text>
</comment>
<proteinExistence type="predicted"/>
<comment type="subcellular location">
    <subcellularLocation>
        <location evidence="1">Membrane</location>
    </subcellularLocation>
</comment>
<dbReference type="GO" id="GO:0006886">
    <property type="term" value="P:intracellular protein transport"/>
    <property type="evidence" value="ECO:0007669"/>
    <property type="project" value="InterPro"/>
</dbReference>
<evidence type="ECO:0000256" key="7">
    <source>
        <dbReference type="ARBA" id="ARBA00023136"/>
    </source>
</evidence>
<protein>
    <submittedName>
        <fullName evidence="9">Uncharacterized protein</fullName>
    </submittedName>
</protein>
<feature type="transmembrane region" description="Helical" evidence="8">
    <location>
        <begin position="39"/>
        <end position="62"/>
    </location>
</feature>
<keyword evidence="3 8" id="KW-0812">Transmembrane</keyword>
<evidence type="ECO:0000313" key="9">
    <source>
        <dbReference type="EMBL" id="PIW75978.1"/>
    </source>
</evidence>
<evidence type="ECO:0000256" key="8">
    <source>
        <dbReference type="SAM" id="Phobius"/>
    </source>
</evidence>
<name>A0A2M7IHP4_9BACT</name>
<dbReference type="InterPro" id="IPR001901">
    <property type="entry name" value="Translocase_SecE/Sec61-g"/>
</dbReference>
<evidence type="ECO:0000313" key="10">
    <source>
        <dbReference type="Proteomes" id="UP000229561"/>
    </source>
</evidence>
<evidence type="ECO:0000256" key="5">
    <source>
        <dbReference type="ARBA" id="ARBA00022989"/>
    </source>
</evidence>
<evidence type="ECO:0000256" key="1">
    <source>
        <dbReference type="ARBA" id="ARBA00004370"/>
    </source>
</evidence>
<keyword evidence="4" id="KW-0653">Protein transport</keyword>
<gene>
    <name evidence="9" type="ORF">CO001_03785</name>
</gene>
<keyword evidence="6" id="KW-0811">Translocation</keyword>
<dbReference type="GO" id="GO:0006605">
    <property type="term" value="P:protein targeting"/>
    <property type="evidence" value="ECO:0007669"/>
    <property type="project" value="InterPro"/>
</dbReference>
<organism evidence="9 10">
    <name type="scientific">Candidatus Portnoybacteria bacterium CG_4_8_14_3_um_filter_40_10</name>
    <dbReference type="NCBI Taxonomy" id="1974801"/>
    <lineage>
        <taxon>Bacteria</taxon>
        <taxon>Candidatus Portnoyibacteriota</taxon>
    </lineage>
</organism>
<evidence type="ECO:0000256" key="4">
    <source>
        <dbReference type="ARBA" id="ARBA00022927"/>
    </source>
</evidence>
<dbReference type="PROSITE" id="PS01067">
    <property type="entry name" value="SECE_SEC61G"/>
    <property type="match status" value="1"/>
</dbReference>
<evidence type="ECO:0000256" key="2">
    <source>
        <dbReference type="ARBA" id="ARBA00022448"/>
    </source>
</evidence>
<reference evidence="10" key="1">
    <citation type="submission" date="2017-09" db="EMBL/GenBank/DDBJ databases">
        <title>Depth-based differentiation of microbial function through sediment-hosted aquifers and enrichment of novel symbionts in the deep terrestrial subsurface.</title>
        <authorList>
            <person name="Probst A.J."/>
            <person name="Ladd B."/>
            <person name="Jarett J.K."/>
            <person name="Geller-Mcgrath D.E."/>
            <person name="Sieber C.M.K."/>
            <person name="Emerson J.B."/>
            <person name="Anantharaman K."/>
            <person name="Thomas B.C."/>
            <person name="Malmstrom R."/>
            <person name="Stieglmeier M."/>
            <person name="Klingl A."/>
            <person name="Woyke T."/>
            <person name="Ryan C.M."/>
            <person name="Banfield J.F."/>
        </authorList>
    </citation>
    <scope>NUCLEOTIDE SEQUENCE [LARGE SCALE GENOMIC DNA]</scope>
</reference>
<evidence type="ECO:0000256" key="3">
    <source>
        <dbReference type="ARBA" id="ARBA00022692"/>
    </source>
</evidence>
<accession>A0A2M7IHP4</accession>
<dbReference type="EMBL" id="PFGY01000106">
    <property type="protein sequence ID" value="PIW75978.1"/>
    <property type="molecule type" value="Genomic_DNA"/>
</dbReference>
<dbReference type="AlphaFoldDB" id="A0A2M7IHP4"/>